<protein>
    <recommendedName>
        <fullName evidence="1">DUF4124 domain-containing protein</fullName>
    </recommendedName>
</protein>
<evidence type="ECO:0000259" key="1">
    <source>
        <dbReference type="Pfam" id="PF13511"/>
    </source>
</evidence>
<feature type="domain" description="DUF4124" evidence="1">
    <location>
        <begin position="56"/>
        <end position="90"/>
    </location>
</feature>
<proteinExistence type="predicted"/>
<gene>
    <name evidence="2" type="ORF">MNBD_GAMMA18-1106</name>
</gene>
<dbReference type="InterPro" id="IPR025392">
    <property type="entry name" value="DUF4124"/>
</dbReference>
<sequence>MRSNFFTIGLLIAIGIFFSAQMLSDNWEKIKEKIPAIPEALQGVLDESDSEKKNGATVVYKWRDAEGNWQFGDTPPAKNDFEVTNIQGVQSMQMYIPTAKQTVEKVTESETAKNITPLTPFTEPEKVKELMDKARGVEQLMKDRKQAIDERI</sequence>
<dbReference type="AlphaFoldDB" id="A0A3B0ZEE4"/>
<evidence type="ECO:0000313" key="2">
    <source>
        <dbReference type="EMBL" id="VAW86553.1"/>
    </source>
</evidence>
<accession>A0A3B0ZEE4</accession>
<organism evidence="2">
    <name type="scientific">hydrothermal vent metagenome</name>
    <dbReference type="NCBI Taxonomy" id="652676"/>
    <lineage>
        <taxon>unclassified sequences</taxon>
        <taxon>metagenomes</taxon>
        <taxon>ecological metagenomes</taxon>
    </lineage>
</organism>
<dbReference type="EMBL" id="UOFP01000146">
    <property type="protein sequence ID" value="VAW86553.1"/>
    <property type="molecule type" value="Genomic_DNA"/>
</dbReference>
<reference evidence="2" key="1">
    <citation type="submission" date="2018-06" db="EMBL/GenBank/DDBJ databases">
        <authorList>
            <person name="Zhirakovskaya E."/>
        </authorList>
    </citation>
    <scope>NUCLEOTIDE SEQUENCE</scope>
</reference>
<dbReference type="Pfam" id="PF13511">
    <property type="entry name" value="DUF4124"/>
    <property type="match status" value="1"/>
</dbReference>
<name>A0A3B0ZEE4_9ZZZZ</name>